<evidence type="ECO:0000313" key="3">
    <source>
        <dbReference type="Proteomes" id="UP000230423"/>
    </source>
</evidence>
<dbReference type="EMBL" id="KZ345090">
    <property type="protein sequence ID" value="PIO75959.1"/>
    <property type="molecule type" value="Genomic_DNA"/>
</dbReference>
<evidence type="ECO:0000313" key="2">
    <source>
        <dbReference type="EMBL" id="PIO75959.1"/>
    </source>
</evidence>
<dbReference type="OrthoDB" id="5867298at2759"/>
<proteinExistence type="predicted"/>
<name>A0A2G9V0C9_TELCI</name>
<organism evidence="2 3">
    <name type="scientific">Teladorsagia circumcincta</name>
    <name type="common">Brown stomach worm</name>
    <name type="synonym">Ostertagia circumcincta</name>
    <dbReference type="NCBI Taxonomy" id="45464"/>
    <lineage>
        <taxon>Eukaryota</taxon>
        <taxon>Metazoa</taxon>
        <taxon>Ecdysozoa</taxon>
        <taxon>Nematoda</taxon>
        <taxon>Chromadorea</taxon>
        <taxon>Rhabditida</taxon>
        <taxon>Rhabditina</taxon>
        <taxon>Rhabditomorpha</taxon>
        <taxon>Strongyloidea</taxon>
        <taxon>Trichostrongylidae</taxon>
        <taxon>Teladorsagia</taxon>
    </lineage>
</organism>
<feature type="region of interest" description="Disordered" evidence="1">
    <location>
        <begin position="1"/>
        <end position="22"/>
    </location>
</feature>
<keyword evidence="3" id="KW-1185">Reference proteome</keyword>
<protein>
    <submittedName>
        <fullName evidence="2">Uncharacterized protein</fullName>
    </submittedName>
</protein>
<dbReference type="Proteomes" id="UP000230423">
    <property type="component" value="Unassembled WGS sequence"/>
</dbReference>
<reference evidence="2 3" key="1">
    <citation type="submission" date="2015-09" db="EMBL/GenBank/DDBJ databases">
        <title>Draft genome of the parasitic nematode Teladorsagia circumcincta isolate WARC Sus (inbred).</title>
        <authorList>
            <person name="Mitreva M."/>
        </authorList>
    </citation>
    <scope>NUCLEOTIDE SEQUENCE [LARGE SCALE GENOMIC DNA]</scope>
    <source>
        <strain evidence="2 3">S</strain>
    </source>
</reference>
<gene>
    <name evidence="2" type="ORF">TELCIR_01971</name>
</gene>
<feature type="region of interest" description="Disordered" evidence="1">
    <location>
        <begin position="81"/>
        <end position="122"/>
    </location>
</feature>
<accession>A0A2G9V0C9</accession>
<sequence>MATMTTPDSDNAESYGSAPLSFRAPVSNCAKSIIDRKLRKFASETSFATETASESSIEREVPGRTRVFTVRTVPRRVLAQRFRNDSDGSGGSEATVASGSATPRRALRRPKSQGELHTSCTSATIHSLESATAVIPGDERRASHVYMIDDDSVHEFEDDDATYFHPDSEFIAHRLPTPSSVGAGSLANMEGSGERFNPCPGSEEKLKEFANDC</sequence>
<dbReference type="AlphaFoldDB" id="A0A2G9V0C9"/>
<evidence type="ECO:0000256" key="1">
    <source>
        <dbReference type="SAM" id="MobiDB-lite"/>
    </source>
</evidence>
<feature type="compositionally biased region" description="Polar residues" evidence="1">
    <location>
        <begin position="1"/>
        <end position="14"/>
    </location>
</feature>
<feature type="region of interest" description="Disordered" evidence="1">
    <location>
        <begin position="182"/>
        <end position="203"/>
    </location>
</feature>